<dbReference type="EC" id="2.4.2.29" evidence="7"/>
<keyword evidence="5 7" id="KW-0671">Queuosine biosynthesis</keyword>
<keyword evidence="3 7" id="KW-0808">Transferase</keyword>
<feature type="region of interest" description="RNA binding; important for wobble base 34 recognition" evidence="7">
    <location>
        <begin position="269"/>
        <end position="273"/>
    </location>
</feature>
<organism evidence="9">
    <name type="scientific">Thermosulfidibacter takaii</name>
    <dbReference type="NCBI Taxonomy" id="412593"/>
    <lineage>
        <taxon>Bacteria</taxon>
        <taxon>Pseudomonadati</taxon>
        <taxon>Thermosulfidibacterota</taxon>
        <taxon>Thermosulfidibacteria</taxon>
        <taxon>Thermosulfidibacterales</taxon>
        <taxon>Thermosulfidibacteraceae</taxon>
    </lineage>
</organism>
<keyword evidence="4 7" id="KW-0819">tRNA processing</keyword>
<dbReference type="InterPro" id="IPR036511">
    <property type="entry name" value="TGT-like_sf"/>
</dbReference>
<dbReference type="GO" id="GO:0008616">
    <property type="term" value="P:tRNA queuosine(34) biosynthetic process"/>
    <property type="evidence" value="ECO:0007669"/>
    <property type="project" value="UniProtKB-UniRule"/>
</dbReference>
<proteinExistence type="inferred from homology"/>
<dbReference type="Gene3D" id="3.20.20.105">
    <property type="entry name" value="Queuine tRNA-ribosyltransferase-like"/>
    <property type="match status" value="1"/>
</dbReference>
<comment type="catalytic activity">
    <reaction evidence="6 7">
        <text>7-aminomethyl-7-carbaguanine + guanosine(34) in tRNA = 7-aminomethyl-7-carbaguanosine(34) in tRNA + guanine</text>
        <dbReference type="Rhea" id="RHEA:24104"/>
        <dbReference type="Rhea" id="RHEA-COMP:10341"/>
        <dbReference type="Rhea" id="RHEA-COMP:10342"/>
        <dbReference type="ChEBI" id="CHEBI:16235"/>
        <dbReference type="ChEBI" id="CHEBI:58703"/>
        <dbReference type="ChEBI" id="CHEBI:74269"/>
        <dbReference type="ChEBI" id="CHEBI:82833"/>
        <dbReference type="EC" id="2.4.2.29"/>
    </reaction>
</comment>
<feature type="binding site" evidence="7">
    <location>
        <position position="333"/>
    </location>
    <ligand>
        <name>Zn(2+)</name>
        <dbReference type="ChEBI" id="CHEBI:29105"/>
    </ligand>
</feature>
<feature type="active site" description="Proton acceptor" evidence="7">
    <location>
        <position position="92"/>
    </location>
</feature>
<evidence type="ECO:0000256" key="6">
    <source>
        <dbReference type="ARBA" id="ARBA00050112"/>
    </source>
</evidence>
<dbReference type="AlphaFoldDB" id="A0A7C0Y998"/>
<evidence type="ECO:0000256" key="2">
    <source>
        <dbReference type="ARBA" id="ARBA00022676"/>
    </source>
</evidence>
<evidence type="ECO:0000256" key="7">
    <source>
        <dbReference type="HAMAP-Rule" id="MF_00168"/>
    </source>
</evidence>
<feature type="active site" description="Nucleophile" evidence="7">
    <location>
        <position position="264"/>
    </location>
</feature>
<feature type="binding site" evidence="7">
    <location>
        <position position="307"/>
    </location>
    <ligand>
        <name>Zn(2+)</name>
        <dbReference type="ChEBI" id="CHEBI:29105"/>
    </ligand>
</feature>
<comment type="subunit">
    <text evidence="7">Homodimer. Within each dimer, one monomer is responsible for RNA recognition and catalysis, while the other monomer binds to the replacement base PreQ1.</text>
</comment>
<evidence type="ECO:0000313" key="9">
    <source>
        <dbReference type="EMBL" id="HDD53157.1"/>
    </source>
</evidence>
<dbReference type="PANTHER" id="PTHR46499:SF1">
    <property type="entry name" value="QUEUINE TRNA-RIBOSYLTRANSFERASE"/>
    <property type="match status" value="1"/>
</dbReference>
<dbReference type="Pfam" id="PF01702">
    <property type="entry name" value="TGT"/>
    <property type="match status" value="1"/>
</dbReference>
<feature type="binding site" evidence="7">
    <location>
        <position position="146"/>
    </location>
    <ligand>
        <name>substrate</name>
    </ligand>
</feature>
<name>A0A7C0Y998_9BACT</name>
<sequence>MFKFQVLKTDPSTGARLGVIETPRYQTYTPLFMPVGTLGAVKTLSPQDLRDLGATIILANTYHLYLRPSHQVVQELGGLHRFMGWERLILTDSGGFQVYSLSPLKRVTPEGVEFKSHLDGSMHLLTPEKAIEIQESLDSDIMMVLDECLPYPCPEDQAEASLELTNAWAKRCLEARRGKGALFGIVQGSFYTHLRQKAVEELVAMDFDGYAIGGLSVGEPPELMHEMTGFTASLLPQDKPRYLMGVGRPQDLVEAVSLGIDMFDCVVPTRNARNGTLFTWSGPMSIKKAQYTKDPLPPDPRCTCYTCRHFSRAYLRHLYMSNEILGLRLNTIHNLHFYLTLMGEMRRAIVQGRMETFKREFLERYGGNHGEVSEEN</sequence>
<comment type="cofactor">
    <cofactor evidence="7">
        <name>Zn(2+)</name>
        <dbReference type="ChEBI" id="CHEBI:29105"/>
    </cofactor>
    <text evidence="7">Binds 1 zinc ion per subunit.</text>
</comment>
<dbReference type="HAMAP" id="MF_00168">
    <property type="entry name" value="Q_tRNA_Tgt"/>
    <property type="match status" value="1"/>
</dbReference>
<evidence type="ECO:0000256" key="3">
    <source>
        <dbReference type="ARBA" id="ARBA00022679"/>
    </source>
</evidence>
<evidence type="ECO:0000256" key="5">
    <source>
        <dbReference type="ARBA" id="ARBA00022785"/>
    </source>
</evidence>
<comment type="function">
    <text evidence="7">Catalyzes the base-exchange of a guanine (G) residue with the queuine precursor 7-aminomethyl-7-deazaguanine (PreQ1) at position 34 (anticodon wobble position) in tRNAs with GU(N) anticodons (tRNA-Asp, -Asn, -His and -Tyr). Catalysis occurs through a double-displacement mechanism. The nucleophile active site attacks the C1' of nucleotide 34 to detach the guanine base from the RNA, forming a covalent enzyme-RNA intermediate. The proton acceptor active site deprotonates the incoming PreQ1, allowing a nucleophilic attack on the C1' of the ribose to form the product. After dissociation, two additional enzymatic reactions on the tRNA convert PreQ1 to queuine (Q), resulting in the hypermodified nucleoside queuosine (7-(((4,5-cis-dihydroxy-2-cyclopenten-1-yl)amino)methyl)-7-deazaguanosine).</text>
</comment>
<keyword evidence="7" id="KW-0862">Zinc</keyword>
<gene>
    <name evidence="7" type="primary">tgt</name>
    <name evidence="9" type="ORF">ENF32_03725</name>
</gene>
<comment type="caution">
    <text evidence="9">The sequence shown here is derived from an EMBL/GenBank/DDBJ whole genome shotgun (WGS) entry which is preliminary data.</text>
</comment>
<dbReference type="NCBIfam" id="TIGR00430">
    <property type="entry name" value="Q_tRNA_tgt"/>
    <property type="match status" value="1"/>
</dbReference>
<feature type="domain" description="tRNA-guanine(15) transglycosylase-like" evidence="8">
    <location>
        <begin position="13"/>
        <end position="365"/>
    </location>
</feature>
<reference evidence="9" key="1">
    <citation type="journal article" date="2020" name="mSystems">
        <title>Genome- and Community-Level Interaction Insights into Carbon Utilization and Element Cycling Functions of Hydrothermarchaeota in Hydrothermal Sediment.</title>
        <authorList>
            <person name="Zhou Z."/>
            <person name="Liu Y."/>
            <person name="Xu W."/>
            <person name="Pan J."/>
            <person name="Luo Z.H."/>
            <person name="Li M."/>
        </authorList>
    </citation>
    <scope>NUCLEOTIDE SEQUENCE [LARGE SCALE GENOMIC DNA]</scope>
    <source>
        <strain evidence="9">HyVt-115</strain>
    </source>
</reference>
<dbReference type="InterPro" id="IPR050076">
    <property type="entry name" value="ArchSynthase1/Queuine_TRR"/>
</dbReference>
<dbReference type="NCBIfam" id="TIGR00449">
    <property type="entry name" value="tgt_general"/>
    <property type="match status" value="1"/>
</dbReference>
<dbReference type="InterPro" id="IPR002616">
    <property type="entry name" value="tRNA_ribo_trans-like"/>
</dbReference>
<feature type="region of interest" description="RNA binding" evidence="7">
    <location>
        <begin position="245"/>
        <end position="251"/>
    </location>
</feature>
<dbReference type="GO" id="GO:0005829">
    <property type="term" value="C:cytosol"/>
    <property type="evidence" value="ECO:0007669"/>
    <property type="project" value="TreeGrafter"/>
</dbReference>
<feature type="binding site" evidence="7">
    <location>
        <begin position="92"/>
        <end position="96"/>
    </location>
    <ligand>
        <name>substrate</name>
    </ligand>
</feature>
<feature type="binding site" evidence="7">
    <location>
        <position position="214"/>
    </location>
    <ligand>
        <name>substrate</name>
    </ligand>
</feature>
<evidence type="ECO:0000256" key="4">
    <source>
        <dbReference type="ARBA" id="ARBA00022694"/>
    </source>
</evidence>
<feature type="binding site" evidence="7">
    <location>
        <position position="302"/>
    </location>
    <ligand>
        <name>Zn(2+)</name>
        <dbReference type="ChEBI" id="CHEBI:29105"/>
    </ligand>
</feature>
<protein>
    <recommendedName>
        <fullName evidence="7">Queuine tRNA-ribosyltransferase</fullName>
        <ecNumber evidence="7">2.4.2.29</ecNumber>
    </recommendedName>
    <alternativeName>
        <fullName evidence="7">Guanine insertion enzyme</fullName>
    </alternativeName>
    <alternativeName>
        <fullName evidence="7">tRNA-guanine transglycosylase</fullName>
    </alternativeName>
</protein>
<dbReference type="SUPFAM" id="SSF51713">
    <property type="entry name" value="tRNA-guanine transglycosylase"/>
    <property type="match status" value="1"/>
</dbReference>
<evidence type="ECO:0000259" key="8">
    <source>
        <dbReference type="Pfam" id="PF01702"/>
    </source>
</evidence>
<feature type="binding site" evidence="7">
    <location>
        <position position="304"/>
    </location>
    <ligand>
        <name>Zn(2+)</name>
        <dbReference type="ChEBI" id="CHEBI:29105"/>
    </ligand>
</feature>
<comment type="similarity">
    <text evidence="7">Belongs to the queuine tRNA-ribosyltransferase family.</text>
</comment>
<dbReference type="Proteomes" id="UP000885690">
    <property type="component" value="Unassembled WGS sequence"/>
</dbReference>
<keyword evidence="7" id="KW-0479">Metal-binding</keyword>
<dbReference type="GO" id="GO:0008479">
    <property type="term" value="F:tRNA-guanosine(34) queuine transglycosylase activity"/>
    <property type="evidence" value="ECO:0007669"/>
    <property type="project" value="UniProtKB-UniRule"/>
</dbReference>
<comment type="pathway">
    <text evidence="1 7">tRNA modification; tRNA-queuosine biosynthesis.</text>
</comment>
<dbReference type="PANTHER" id="PTHR46499">
    <property type="entry name" value="QUEUINE TRNA-RIBOSYLTRANSFERASE"/>
    <property type="match status" value="1"/>
</dbReference>
<dbReference type="GO" id="GO:0046872">
    <property type="term" value="F:metal ion binding"/>
    <property type="evidence" value="ECO:0007669"/>
    <property type="project" value="UniProtKB-KW"/>
</dbReference>
<dbReference type="FunFam" id="3.20.20.105:FF:000001">
    <property type="entry name" value="Queuine tRNA-ribosyltransferase"/>
    <property type="match status" value="1"/>
</dbReference>
<keyword evidence="2 7" id="KW-0328">Glycosyltransferase</keyword>
<feature type="binding site" evidence="7">
    <location>
        <position position="187"/>
    </location>
    <ligand>
        <name>substrate</name>
    </ligand>
</feature>
<evidence type="ECO:0000256" key="1">
    <source>
        <dbReference type="ARBA" id="ARBA00004691"/>
    </source>
</evidence>
<accession>A0A7C0Y998</accession>
<dbReference type="UniPathway" id="UPA00392"/>
<dbReference type="EMBL" id="DQWS01000142">
    <property type="protein sequence ID" value="HDD53157.1"/>
    <property type="molecule type" value="Genomic_DNA"/>
</dbReference>
<dbReference type="InterPro" id="IPR004803">
    <property type="entry name" value="TGT"/>
</dbReference>